<dbReference type="InterPro" id="IPR050944">
    <property type="entry name" value="FAM83"/>
</dbReference>
<keyword evidence="4" id="KW-1185">Reference proteome</keyword>
<dbReference type="InterPro" id="IPR012461">
    <property type="entry name" value="SACK1"/>
</dbReference>
<dbReference type="GO" id="GO:0005737">
    <property type="term" value="C:cytoplasm"/>
    <property type="evidence" value="ECO:0007669"/>
    <property type="project" value="TreeGrafter"/>
</dbReference>
<dbReference type="PANTHER" id="PTHR16181">
    <property type="entry name" value="PROTEIN FAM83A-RELATED"/>
    <property type="match status" value="1"/>
</dbReference>
<feature type="domain" description="Scaffolding anchor of CK1" evidence="2">
    <location>
        <begin position="1"/>
        <end position="50"/>
    </location>
</feature>
<evidence type="ECO:0000256" key="1">
    <source>
        <dbReference type="ARBA" id="ARBA00006937"/>
    </source>
</evidence>
<dbReference type="GO" id="GO:0016020">
    <property type="term" value="C:membrane"/>
    <property type="evidence" value="ECO:0007669"/>
    <property type="project" value="TreeGrafter"/>
</dbReference>
<gene>
    <name evidence="3" type="primary">Fam83b</name>
    <name evidence="3" type="ORF">EYF80_066422</name>
</gene>
<organism evidence="3 4">
    <name type="scientific">Liparis tanakae</name>
    <name type="common">Tanaka's snailfish</name>
    <dbReference type="NCBI Taxonomy" id="230148"/>
    <lineage>
        <taxon>Eukaryota</taxon>
        <taxon>Metazoa</taxon>
        <taxon>Chordata</taxon>
        <taxon>Craniata</taxon>
        <taxon>Vertebrata</taxon>
        <taxon>Euteleostomi</taxon>
        <taxon>Actinopterygii</taxon>
        <taxon>Neopterygii</taxon>
        <taxon>Teleostei</taxon>
        <taxon>Neoteleostei</taxon>
        <taxon>Acanthomorphata</taxon>
        <taxon>Eupercaria</taxon>
        <taxon>Perciformes</taxon>
        <taxon>Cottioidei</taxon>
        <taxon>Cottales</taxon>
        <taxon>Liparidae</taxon>
        <taxon>Liparis</taxon>
    </lineage>
</organism>
<evidence type="ECO:0000259" key="2">
    <source>
        <dbReference type="Pfam" id="PF07894"/>
    </source>
</evidence>
<dbReference type="GO" id="GO:0007165">
    <property type="term" value="P:signal transduction"/>
    <property type="evidence" value="ECO:0007669"/>
    <property type="project" value="TreeGrafter"/>
</dbReference>
<proteinExistence type="inferred from homology"/>
<comment type="caution">
    <text evidence="3">The sequence shown here is derived from an EMBL/GenBank/DDBJ whole genome shotgun (WGS) entry which is preliminary data.</text>
</comment>
<sequence length="55" mass="6180">MDVFTDVDIFREVVTATLRGVVVYLLLDDSQFQSFLTMSQRVGVNIQDLKVRGGS</sequence>
<dbReference type="Gene3D" id="3.30.870.10">
    <property type="entry name" value="Endonuclease Chain A"/>
    <property type="match status" value="1"/>
</dbReference>
<dbReference type="PANTHER" id="PTHR16181:SF29">
    <property type="entry name" value="PROTEIN FAM83A-RELATED"/>
    <property type="match status" value="1"/>
</dbReference>
<protein>
    <submittedName>
        <fullName evidence="3">Protein FAM83B</fullName>
    </submittedName>
</protein>
<dbReference type="AlphaFoldDB" id="A0A4Z2E418"/>
<name>A0A4Z2E418_9TELE</name>
<comment type="similarity">
    <text evidence="1">Belongs to the FAM83 family.</text>
</comment>
<dbReference type="Pfam" id="PF07894">
    <property type="entry name" value="SACK1"/>
    <property type="match status" value="1"/>
</dbReference>
<dbReference type="Proteomes" id="UP000314294">
    <property type="component" value="Unassembled WGS sequence"/>
</dbReference>
<accession>A0A4Z2E418</accession>
<dbReference type="GO" id="GO:0019901">
    <property type="term" value="F:protein kinase binding"/>
    <property type="evidence" value="ECO:0007669"/>
    <property type="project" value="TreeGrafter"/>
</dbReference>
<evidence type="ECO:0000313" key="3">
    <source>
        <dbReference type="EMBL" id="TNN23457.1"/>
    </source>
</evidence>
<dbReference type="EMBL" id="SRLO01018414">
    <property type="protein sequence ID" value="TNN23457.1"/>
    <property type="molecule type" value="Genomic_DNA"/>
</dbReference>
<dbReference type="OrthoDB" id="6103632at2759"/>
<evidence type="ECO:0000313" key="4">
    <source>
        <dbReference type="Proteomes" id="UP000314294"/>
    </source>
</evidence>
<reference evidence="3 4" key="1">
    <citation type="submission" date="2019-03" db="EMBL/GenBank/DDBJ databases">
        <title>First draft genome of Liparis tanakae, snailfish: a comprehensive survey of snailfish specific genes.</title>
        <authorList>
            <person name="Kim W."/>
            <person name="Song I."/>
            <person name="Jeong J.-H."/>
            <person name="Kim D."/>
            <person name="Kim S."/>
            <person name="Ryu S."/>
            <person name="Song J.Y."/>
            <person name="Lee S.K."/>
        </authorList>
    </citation>
    <scope>NUCLEOTIDE SEQUENCE [LARGE SCALE GENOMIC DNA]</scope>
    <source>
        <tissue evidence="3">Muscle</tissue>
    </source>
</reference>